<gene>
    <name evidence="1" type="ORF">TNIN_15081</name>
</gene>
<comment type="caution">
    <text evidence="1">The sequence shown here is derived from an EMBL/GenBank/DDBJ whole genome shotgun (WGS) entry which is preliminary data.</text>
</comment>
<evidence type="ECO:0000313" key="1">
    <source>
        <dbReference type="EMBL" id="GFY48140.1"/>
    </source>
</evidence>
<sequence length="107" mass="12190">MVLFQSIDTPPELLLICYFFHKNIPAVFSKETAAVVWCNSLFSVFETEPPGITDASSVYPSEDLCVYPRYFRSKRKRASWDSVCLSFNMDTTRKLYGLGSSQTIELS</sequence>
<dbReference type="EMBL" id="BMAV01006321">
    <property type="protein sequence ID" value="GFY48140.1"/>
    <property type="molecule type" value="Genomic_DNA"/>
</dbReference>
<keyword evidence="2" id="KW-1185">Reference proteome</keyword>
<protein>
    <submittedName>
        <fullName evidence="1">Uncharacterized protein</fullName>
    </submittedName>
</protein>
<accession>A0A8X6X734</accession>
<evidence type="ECO:0000313" key="2">
    <source>
        <dbReference type="Proteomes" id="UP000886998"/>
    </source>
</evidence>
<reference evidence="1" key="1">
    <citation type="submission" date="2020-08" db="EMBL/GenBank/DDBJ databases">
        <title>Multicomponent nature underlies the extraordinary mechanical properties of spider dragline silk.</title>
        <authorList>
            <person name="Kono N."/>
            <person name="Nakamura H."/>
            <person name="Mori M."/>
            <person name="Yoshida Y."/>
            <person name="Ohtoshi R."/>
            <person name="Malay A.D."/>
            <person name="Moran D.A.P."/>
            <person name="Tomita M."/>
            <person name="Numata K."/>
            <person name="Arakawa K."/>
        </authorList>
    </citation>
    <scope>NUCLEOTIDE SEQUENCE</scope>
</reference>
<name>A0A8X6X734_9ARAC</name>
<organism evidence="1 2">
    <name type="scientific">Trichonephila inaurata madagascariensis</name>
    <dbReference type="NCBI Taxonomy" id="2747483"/>
    <lineage>
        <taxon>Eukaryota</taxon>
        <taxon>Metazoa</taxon>
        <taxon>Ecdysozoa</taxon>
        <taxon>Arthropoda</taxon>
        <taxon>Chelicerata</taxon>
        <taxon>Arachnida</taxon>
        <taxon>Araneae</taxon>
        <taxon>Araneomorphae</taxon>
        <taxon>Entelegynae</taxon>
        <taxon>Araneoidea</taxon>
        <taxon>Nephilidae</taxon>
        <taxon>Trichonephila</taxon>
        <taxon>Trichonephila inaurata</taxon>
    </lineage>
</organism>
<dbReference type="Proteomes" id="UP000886998">
    <property type="component" value="Unassembled WGS sequence"/>
</dbReference>
<proteinExistence type="predicted"/>
<dbReference type="AlphaFoldDB" id="A0A8X6X734"/>